<dbReference type="GO" id="GO:0005886">
    <property type="term" value="C:plasma membrane"/>
    <property type="evidence" value="ECO:0007669"/>
    <property type="project" value="TreeGrafter"/>
</dbReference>
<keyword evidence="1" id="KW-1133">Transmembrane helix</keyword>
<dbReference type="SUPFAM" id="SSF82714">
    <property type="entry name" value="Multidrug efflux transporter AcrB TolC docking domain, DN and DC subdomains"/>
    <property type="match status" value="2"/>
</dbReference>
<feature type="transmembrane region" description="Helical" evidence="1">
    <location>
        <begin position="893"/>
        <end position="913"/>
    </location>
</feature>
<dbReference type="EMBL" id="BMXP01000001">
    <property type="protein sequence ID" value="GGW76399.1"/>
    <property type="molecule type" value="Genomic_DNA"/>
</dbReference>
<evidence type="ECO:0000313" key="3">
    <source>
        <dbReference type="Proteomes" id="UP000631300"/>
    </source>
</evidence>
<dbReference type="SUPFAM" id="SSF82866">
    <property type="entry name" value="Multidrug efflux transporter AcrB transmembrane domain"/>
    <property type="match status" value="2"/>
</dbReference>
<dbReference type="Proteomes" id="UP000631300">
    <property type="component" value="Unassembled WGS sequence"/>
</dbReference>
<dbReference type="PANTHER" id="PTHR32063">
    <property type="match status" value="1"/>
</dbReference>
<keyword evidence="1" id="KW-0812">Transmembrane</keyword>
<feature type="transmembrane region" description="Helical" evidence="1">
    <location>
        <begin position="367"/>
        <end position="387"/>
    </location>
</feature>
<dbReference type="Pfam" id="PF00873">
    <property type="entry name" value="ACR_tran"/>
    <property type="match status" value="1"/>
</dbReference>
<evidence type="ECO:0000256" key="1">
    <source>
        <dbReference type="SAM" id="Phobius"/>
    </source>
</evidence>
<gene>
    <name evidence="2" type="primary">czcA</name>
    <name evidence="2" type="ORF">GCM10007391_06270</name>
</gene>
<dbReference type="PANTHER" id="PTHR32063:SF33">
    <property type="entry name" value="RND SUPERFAMILY EFFLUX PUMP PERMEASE COMPONENT"/>
    <property type="match status" value="1"/>
</dbReference>
<dbReference type="GO" id="GO:0042910">
    <property type="term" value="F:xenobiotic transmembrane transporter activity"/>
    <property type="evidence" value="ECO:0007669"/>
    <property type="project" value="TreeGrafter"/>
</dbReference>
<dbReference type="Gene3D" id="3.30.70.1430">
    <property type="entry name" value="Multidrug efflux transporter AcrB pore domain"/>
    <property type="match status" value="2"/>
</dbReference>
<accession>A0A918JEK8</accession>
<feature type="transmembrane region" description="Helical" evidence="1">
    <location>
        <begin position="24"/>
        <end position="44"/>
    </location>
</feature>
<dbReference type="Gene3D" id="3.30.70.1440">
    <property type="entry name" value="Multidrug efflux transporter AcrB pore domain"/>
    <property type="match status" value="1"/>
</dbReference>
<dbReference type="InterPro" id="IPR027463">
    <property type="entry name" value="AcrB_DN_DC_subdom"/>
</dbReference>
<proteinExistence type="predicted"/>
<dbReference type="InterPro" id="IPR001036">
    <property type="entry name" value="Acrflvin-R"/>
</dbReference>
<keyword evidence="1" id="KW-0472">Membrane</keyword>
<organism evidence="2 3">
    <name type="scientific">Alteromonas halophila</name>
    <dbReference type="NCBI Taxonomy" id="516698"/>
    <lineage>
        <taxon>Bacteria</taxon>
        <taxon>Pseudomonadati</taxon>
        <taxon>Pseudomonadota</taxon>
        <taxon>Gammaproteobacteria</taxon>
        <taxon>Alteromonadales</taxon>
        <taxon>Alteromonadaceae</taxon>
        <taxon>Alteromonas/Salinimonas group</taxon>
        <taxon>Alteromonas</taxon>
    </lineage>
</organism>
<feature type="transmembrane region" description="Helical" evidence="1">
    <location>
        <begin position="537"/>
        <end position="556"/>
    </location>
</feature>
<name>A0A918JEK8_9ALTE</name>
<feature type="transmembrane region" description="Helical" evidence="1">
    <location>
        <begin position="393"/>
        <end position="418"/>
    </location>
</feature>
<dbReference type="Gene3D" id="3.30.2090.10">
    <property type="entry name" value="Multidrug efflux transporter AcrB TolC docking domain, DN and DC subdomains"/>
    <property type="match status" value="2"/>
</dbReference>
<comment type="caution">
    <text evidence="2">The sequence shown here is derived from an EMBL/GenBank/DDBJ whole genome shotgun (WGS) entry which is preliminary data.</text>
</comment>
<feature type="transmembrane region" description="Helical" evidence="1">
    <location>
        <begin position="465"/>
        <end position="489"/>
    </location>
</feature>
<feature type="transmembrane region" description="Helical" evidence="1">
    <location>
        <begin position="995"/>
        <end position="1019"/>
    </location>
</feature>
<dbReference type="RefSeq" id="WP_189403617.1">
    <property type="nucleotide sequence ID" value="NZ_BMXP01000001.1"/>
</dbReference>
<dbReference type="SUPFAM" id="SSF82693">
    <property type="entry name" value="Multidrug efflux transporter AcrB pore domain, PN1, PN2, PC1 and PC2 subdomains"/>
    <property type="match status" value="2"/>
</dbReference>
<feature type="transmembrane region" description="Helical" evidence="1">
    <location>
        <begin position="339"/>
        <end position="360"/>
    </location>
</feature>
<keyword evidence="3" id="KW-1185">Reference proteome</keyword>
<feature type="transmembrane region" description="Helical" evidence="1">
    <location>
        <begin position="438"/>
        <end position="459"/>
    </location>
</feature>
<feature type="transmembrane region" description="Helical" evidence="1">
    <location>
        <begin position="867"/>
        <end position="886"/>
    </location>
</feature>
<dbReference type="Gene3D" id="1.20.1640.10">
    <property type="entry name" value="Multidrug efflux transporter AcrB transmembrane domain"/>
    <property type="match status" value="2"/>
</dbReference>
<dbReference type="AlphaFoldDB" id="A0A918JEK8"/>
<dbReference type="PRINTS" id="PR00702">
    <property type="entry name" value="ACRIFLAVINRP"/>
</dbReference>
<reference evidence="2" key="1">
    <citation type="journal article" date="2014" name="Int. J. Syst. Evol. Microbiol.">
        <title>Complete genome sequence of Corynebacterium casei LMG S-19264T (=DSM 44701T), isolated from a smear-ripened cheese.</title>
        <authorList>
            <consortium name="US DOE Joint Genome Institute (JGI-PGF)"/>
            <person name="Walter F."/>
            <person name="Albersmeier A."/>
            <person name="Kalinowski J."/>
            <person name="Ruckert C."/>
        </authorList>
    </citation>
    <scope>NUCLEOTIDE SEQUENCE</scope>
    <source>
        <strain evidence="2">KCTC 22164</strain>
    </source>
</reference>
<evidence type="ECO:0000313" key="2">
    <source>
        <dbReference type="EMBL" id="GGW76399.1"/>
    </source>
</evidence>
<reference evidence="2" key="2">
    <citation type="submission" date="2020-09" db="EMBL/GenBank/DDBJ databases">
        <authorList>
            <person name="Sun Q."/>
            <person name="Kim S."/>
        </authorList>
    </citation>
    <scope>NUCLEOTIDE SEQUENCE</scope>
    <source>
        <strain evidence="2">KCTC 22164</strain>
    </source>
</reference>
<feature type="transmembrane region" description="Helical" evidence="1">
    <location>
        <begin position="919"/>
        <end position="943"/>
    </location>
</feature>
<sequence length="1043" mass="115243">MGKQQYSQQRSGFSPIAWMASNSIAANLFMILLLGGGIITAFTMQKEVYPEFELGIVEVSVVYPGASPAEVEKGILQPVEEAVRGVQGIKEMTSTAREGSGNVTLELVSGLDRMKAFQDIDQAVNRIRTFPVDAEEPEVTMQARQRDVMELGLYGDVDIWTLRKLAEQVRDRLVSEPSISQVEIGGVPSYVTHIEISQNMLRQYGITLSDVAATIEQASQDVPAGEIKTNEGEILVRLKERKQWAEEYARIPVVTSESGGIVTLGDIATIYDGFEEAGFHSLFNRQPSVEIEIFRVGEQSPLEIAQTVERIFTELDTSLPEGVKYRIDSNRAEDFNDRLFLLLDNGWMAIVIVVIILGLFLEYKLAFWIMMGMTISFVGGLLFLPMIGVSINMISMFAFLVVLGIVVDDAIVVGENIYEYRQQGMDGLSAAIKGAQDIAAPVTFTILTTIVAFLPVMFMPGTTGLFWWPLPAVVITVLLISLIEALFILPAHLAHSKPEQQRDGLISRIKSKFVDGLEHFIQRRYKPFLTRCLKHRYLTLVCALCMLTITGAFATSDHLGIIMMPREAANEIEAGVRLPVGTTDAKAAAVAEAITNATYEMFERENLFEVAEGIKTNVRGESFIDVEIVMLPPDERDTSAIEVIELWREQIGDIDGINQITFEAERGPGGWRDDISVDLSHNDLEMLGAASQRFVSMMEDFSQTRDVNDSYRPGKMQFDFTLLPAGEALGLTPDYVGRQVRDAFYGAVALRQLRGTNEVEVRVKLPRAEREQQSTLDNFILMTPDGQEVPLLDVVSLSQGESYSSLDRRDGRRVITVGMDVEPAGAVNQVLDAINRQVLPELASEFPGLTWTFRGSQAEMRESTSSLWIGFSVAMFVIYSLLAIAFRSYSQPFIVMLAIPFGAIGAVAGHIIFGYDLSIVSLMGLVALSGVVVNGALIMVDYANRKAQSVPVYDAILDAGVRRFRPIALTTMTTFGGLTPIILEQSRQAYQLIPMAISLGFGIIFATAIMSIIVPCFYLTLHDVKTALGVTDRRHQDSAFTTD</sequence>
<protein>
    <submittedName>
        <fullName evidence="2">Multidrug resistance protein</fullName>
    </submittedName>
</protein>
<dbReference type="Gene3D" id="3.30.70.1320">
    <property type="entry name" value="Multidrug efflux transporter AcrB pore domain like"/>
    <property type="match status" value="1"/>
</dbReference>